<keyword evidence="20" id="KW-0325">Glycoprotein</keyword>
<dbReference type="Pfam" id="PF01823">
    <property type="entry name" value="MACPF"/>
    <property type="match status" value="1"/>
</dbReference>
<evidence type="ECO:0000256" key="24">
    <source>
        <dbReference type="ARBA" id="ARBA00093472"/>
    </source>
</evidence>
<evidence type="ECO:0000256" key="15">
    <source>
        <dbReference type="ARBA" id="ARBA00022875"/>
    </source>
</evidence>
<dbReference type="PROSITE" id="PS01209">
    <property type="entry name" value="LDLRA_1"/>
    <property type="match status" value="1"/>
</dbReference>
<evidence type="ECO:0000256" key="7">
    <source>
        <dbReference type="ARBA" id="ARBA00022536"/>
    </source>
</evidence>
<dbReference type="InterPro" id="IPR020863">
    <property type="entry name" value="MACPF_CS"/>
</dbReference>
<evidence type="ECO:0000256" key="14">
    <source>
        <dbReference type="ARBA" id="ARBA00022859"/>
    </source>
</evidence>
<evidence type="ECO:0000313" key="27">
    <source>
        <dbReference type="Ensembl" id="ENSSFOP00015023484.2"/>
    </source>
</evidence>
<evidence type="ECO:0000256" key="18">
    <source>
        <dbReference type="ARBA" id="ARBA00023157"/>
    </source>
</evidence>
<reference evidence="27 28" key="1">
    <citation type="submission" date="2019-04" db="EMBL/GenBank/DDBJ databases">
        <authorList>
            <consortium name="Wellcome Sanger Institute Data Sharing"/>
        </authorList>
    </citation>
    <scope>NUCLEOTIDE SEQUENCE [LARGE SCALE GENOMIC DNA]</scope>
</reference>
<evidence type="ECO:0000259" key="26">
    <source>
        <dbReference type="PROSITE" id="PS51412"/>
    </source>
</evidence>
<dbReference type="GO" id="GO:0005579">
    <property type="term" value="C:membrane attack complex"/>
    <property type="evidence" value="ECO:0007669"/>
    <property type="project" value="UniProtKB-KW"/>
</dbReference>
<keyword evidence="21" id="KW-1053">Target membrane</keyword>
<dbReference type="PROSITE" id="PS50068">
    <property type="entry name" value="LDLRA_2"/>
    <property type="match status" value="1"/>
</dbReference>
<keyword evidence="18 25" id="KW-1015">Disulfide bond</keyword>
<dbReference type="SMART" id="SM00192">
    <property type="entry name" value="LDLa"/>
    <property type="match status" value="1"/>
</dbReference>
<dbReference type="SUPFAM" id="SSF82895">
    <property type="entry name" value="TSP-1 type 1 repeat"/>
    <property type="match status" value="2"/>
</dbReference>
<keyword evidence="11" id="KW-0732">Signal</keyword>
<keyword evidence="14" id="KW-0391">Immunity</keyword>
<dbReference type="GeneTree" id="ENSGT00940000160247"/>
<dbReference type="InterPro" id="IPR036383">
    <property type="entry name" value="TSP1_rpt_sf"/>
</dbReference>
<evidence type="ECO:0000256" key="11">
    <source>
        <dbReference type="ARBA" id="ARBA00022729"/>
    </source>
</evidence>
<evidence type="ECO:0000256" key="10">
    <source>
        <dbReference type="ARBA" id="ARBA00022692"/>
    </source>
</evidence>
<dbReference type="PRINTS" id="PR00764">
    <property type="entry name" value="COMPLEMENTC9"/>
</dbReference>
<dbReference type="InterPro" id="IPR036055">
    <property type="entry name" value="LDL_receptor-like_sf"/>
</dbReference>
<keyword evidence="8" id="KW-1052">Target cell membrane</keyword>
<comment type="subunit">
    <text evidence="24">Heterotrimer of 3 chains: alpha (C8A), beta (C8B) and gamma (C8G); the alpha and gamma chains are disulfide bonded. Component of the membrane attack complex (MAC), composed of complement C5b, C6, C7, C8A, C8B, C8G and multiple copies of the pore-forming subunit C9.</text>
</comment>
<dbReference type="PROSITE" id="PS51412">
    <property type="entry name" value="MACPF_2"/>
    <property type="match status" value="1"/>
</dbReference>
<evidence type="ECO:0000256" key="4">
    <source>
        <dbReference type="ARBA" id="ARBA00013949"/>
    </source>
</evidence>
<comment type="similarity">
    <text evidence="3">Belongs to the complement C6/C7/C8/C9 family.</text>
</comment>
<dbReference type="AlphaFoldDB" id="A0A8C9S333"/>
<dbReference type="OrthoDB" id="6150863at2759"/>
<dbReference type="InterPro" id="IPR002172">
    <property type="entry name" value="LDrepeatLR_classA_rpt"/>
</dbReference>
<keyword evidence="17" id="KW-0472">Membrane</keyword>
<dbReference type="PROSITE" id="PS00279">
    <property type="entry name" value="MACPF_1"/>
    <property type="match status" value="1"/>
</dbReference>
<organism evidence="27 28">
    <name type="scientific">Scleropages formosus</name>
    <name type="common">Asian bonytongue</name>
    <name type="synonym">Osteoglossum formosum</name>
    <dbReference type="NCBI Taxonomy" id="113540"/>
    <lineage>
        <taxon>Eukaryota</taxon>
        <taxon>Metazoa</taxon>
        <taxon>Chordata</taxon>
        <taxon>Craniata</taxon>
        <taxon>Vertebrata</taxon>
        <taxon>Euteleostomi</taxon>
        <taxon>Actinopterygii</taxon>
        <taxon>Neopterygii</taxon>
        <taxon>Teleostei</taxon>
        <taxon>Osteoglossocephala</taxon>
        <taxon>Osteoglossomorpha</taxon>
        <taxon>Osteoglossiformes</taxon>
        <taxon>Osteoglossidae</taxon>
        <taxon>Scleropages</taxon>
    </lineage>
</organism>
<evidence type="ECO:0000313" key="28">
    <source>
        <dbReference type="Proteomes" id="UP000694397"/>
    </source>
</evidence>
<keyword evidence="9" id="KW-0399">Innate immunity</keyword>
<dbReference type="PRINTS" id="PR01705">
    <property type="entry name" value="TSP1REPEAT"/>
</dbReference>
<dbReference type="InterPro" id="IPR023415">
    <property type="entry name" value="LDLR_class-A_CS"/>
</dbReference>
<dbReference type="Pfam" id="PF00090">
    <property type="entry name" value="TSP_1"/>
    <property type="match status" value="2"/>
</dbReference>
<comment type="function">
    <text evidence="23">Component of the membrane attack complex (MAC), a multiprotein complex activated by the complement cascade, which inserts into a target cell membrane and forms a pore, leading to target cell membrane rupture and cell lysis. The MAC is initiated by proteolytic cleavage of C5 into complement C5b in response to the classical, alternative, lectin and GZMK complement pathways. The complement pathways consist in a cascade of proteins that leads to phagocytosis and breakdown of pathogens and signaling that strengthens the adaptive immune system. C8B, together with C8A and C8G, inserts into the target membrane, but does not form pores by itself. During MAC assembly, associates with C5b, C6 and C7 to form the C5b8 intermediate complex that inserts into the target membrane and traverses the bilayer increasing membrane rigidity.</text>
</comment>
<dbReference type="GO" id="GO:0006958">
    <property type="term" value="P:complement activation, classical pathway"/>
    <property type="evidence" value="ECO:0007669"/>
    <property type="project" value="UniProtKB-KW"/>
</dbReference>
<keyword evidence="15" id="KW-0180">Complement pathway</keyword>
<dbReference type="SUPFAM" id="SSF57196">
    <property type="entry name" value="EGF/Laminin"/>
    <property type="match status" value="1"/>
</dbReference>
<feature type="domain" description="MACPF" evidence="26">
    <location>
        <begin position="164"/>
        <end position="510"/>
    </location>
</feature>
<evidence type="ECO:0000256" key="19">
    <source>
        <dbReference type="ARBA" id="ARBA00023162"/>
    </source>
</evidence>
<dbReference type="FunFam" id="2.20.100.10:FF:000001">
    <property type="entry name" value="semaphorin-5A isoform X1"/>
    <property type="match status" value="1"/>
</dbReference>
<dbReference type="PANTHER" id="PTHR45742:SF5">
    <property type="entry name" value="COMPLEMENT COMPONENT C8 BETA CHAIN"/>
    <property type="match status" value="1"/>
</dbReference>
<evidence type="ECO:0000256" key="1">
    <source>
        <dbReference type="ARBA" id="ARBA00004276"/>
    </source>
</evidence>
<dbReference type="Proteomes" id="UP000694397">
    <property type="component" value="Chromosome 3"/>
</dbReference>
<evidence type="ECO:0000256" key="6">
    <source>
        <dbReference type="ARBA" id="ARBA00022525"/>
    </source>
</evidence>
<protein>
    <recommendedName>
        <fullName evidence="4">Complement component C8 beta chain</fullName>
    </recommendedName>
    <alternativeName>
        <fullName evidence="22">Complement component 8 subunit beta</fullName>
    </alternativeName>
</protein>
<name>A0A8C9S333_SCLFO</name>
<evidence type="ECO:0000256" key="8">
    <source>
        <dbReference type="ARBA" id="ARBA00022537"/>
    </source>
</evidence>
<evidence type="ECO:0000256" key="5">
    <source>
        <dbReference type="ARBA" id="ARBA00022452"/>
    </source>
</evidence>
<dbReference type="GO" id="GO:0006957">
    <property type="term" value="P:complement activation, alternative pathway"/>
    <property type="evidence" value="ECO:0007669"/>
    <property type="project" value="UniProtKB-KW"/>
</dbReference>
<keyword evidence="13" id="KW-0204">Cytolysis</keyword>
<evidence type="ECO:0000256" key="2">
    <source>
        <dbReference type="ARBA" id="ARBA00004613"/>
    </source>
</evidence>
<dbReference type="PROSITE" id="PS50092">
    <property type="entry name" value="TSP1"/>
    <property type="match status" value="2"/>
</dbReference>
<comment type="caution">
    <text evidence="25">Lacks conserved residue(s) required for the propagation of feature annotation.</text>
</comment>
<keyword evidence="19" id="KW-0179">Complement alternate pathway</keyword>
<evidence type="ECO:0000256" key="12">
    <source>
        <dbReference type="ARBA" id="ARBA00022737"/>
    </source>
</evidence>
<dbReference type="InterPro" id="IPR001862">
    <property type="entry name" value="MAC_perforin"/>
</dbReference>
<evidence type="ECO:0000256" key="16">
    <source>
        <dbReference type="ARBA" id="ARBA00023058"/>
    </source>
</evidence>
<dbReference type="InterPro" id="IPR020864">
    <property type="entry name" value="MACPF"/>
</dbReference>
<reference evidence="27" key="3">
    <citation type="submission" date="2025-09" db="UniProtKB">
        <authorList>
            <consortium name="Ensembl"/>
        </authorList>
    </citation>
    <scope>IDENTIFICATION</scope>
</reference>
<reference evidence="27" key="2">
    <citation type="submission" date="2025-08" db="UniProtKB">
        <authorList>
            <consortium name="Ensembl"/>
        </authorList>
    </citation>
    <scope>IDENTIFICATION</scope>
</reference>
<dbReference type="InterPro" id="IPR000884">
    <property type="entry name" value="TSP1_rpt"/>
</dbReference>
<dbReference type="Pfam" id="PF00057">
    <property type="entry name" value="Ldl_recept_a"/>
    <property type="match status" value="1"/>
</dbReference>
<evidence type="ECO:0000256" key="21">
    <source>
        <dbReference type="ARBA" id="ARBA00023298"/>
    </source>
</evidence>
<dbReference type="PANTHER" id="PTHR45742">
    <property type="entry name" value="COMPLEMENT COMPONENT C6"/>
    <property type="match status" value="1"/>
</dbReference>
<dbReference type="Pfam" id="PF21195">
    <property type="entry name" value="EGF_C8A_B_C6"/>
    <property type="match status" value="1"/>
</dbReference>
<sequence>MFFCICYKLWPRCFTFLLCRRRVKGNYNLPIYKNGYLQQIGNLLFALCSAAEGTSSYSNPPASVEPVDCLLSEWSSWSRCDVCLKKRYRYATLERPSQFGGEACHYHGREEEACEAPSRFSCRDTPPCDGFVCATTGRCVSRRLRCNGDDDCGDSSDERGCKTVNWACKEKAEEYWGIESLAKGINTLTGNLEGIVLDNRYYAGSCLPHYIRDTRFRKPYNLQHYTLETKGSYDFTLNTFESYSSFEEYRMKAHMSKTSVSFGIKIPGIFEVSFNYNDEKYKKTIRKMRSFSGTQSSFLRAHSQLEVARYALKPADLMLHPGFLERLRALPLDYSYGEYRQIFMDYGTHYITEATLGGEYEYSIVFNKENMEKSGYSLDDAKKCVQAGFKVGLNIQGIYLSLGVEGGSCRSLLTELGDSKKEKKFVKDFVAVVKGGGSESITRLVYRQLPTPEIMRDWGDSVFYNPDFIQTKMQPLFELVTSRDFVNAPTLKKNLNRALVEYLAEASPCRCAPCLNNGMAVLKGTRCDCICPVGFSGTACEVTQRTDVAVDGGWSCWSPWSTCSGRKKTRSRQCTNPASQNGGMTCSGTKEEEANCY</sequence>
<evidence type="ECO:0000256" key="17">
    <source>
        <dbReference type="ARBA" id="ARBA00023136"/>
    </source>
</evidence>
<accession>A0A8C9S333</accession>
<dbReference type="SMART" id="SM00209">
    <property type="entry name" value="TSP1"/>
    <property type="match status" value="2"/>
</dbReference>
<gene>
    <name evidence="27" type="primary">C8B</name>
    <name evidence="27" type="synonym">c8b</name>
</gene>
<dbReference type="InterPro" id="IPR048831">
    <property type="entry name" value="C8A_B_C6_EGF-like"/>
</dbReference>
<evidence type="ECO:0000256" key="9">
    <source>
        <dbReference type="ARBA" id="ARBA00022588"/>
    </source>
</evidence>
<evidence type="ECO:0000256" key="23">
    <source>
        <dbReference type="ARBA" id="ARBA00093292"/>
    </source>
</evidence>
<dbReference type="Ensembl" id="ENSSFOT00015023738.2">
    <property type="protein sequence ID" value="ENSSFOP00015023484.2"/>
    <property type="gene ID" value="ENSSFOG00015014943.2"/>
</dbReference>
<dbReference type="Gene3D" id="4.10.400.10">
    <property type="entry name" value="Low-density Lipoprotein Receptor"/>
    <property type="match status" value="1"/>
</dbReference>
<keyword evidence="10" id="KW-0812">Transmembrane</keyword>
<dbReference type="SUPFAM" id="SSF57424">
    <property type="entry name" value="LDL receptor-like module"/>
    <property type="match status" value="1"/>
</dbReference>
<evidence type="ECO:0000256" key="25">
    <source>
        <dbReference type="PROSITE-ProRule" id="PRU00124"/>
    </source>
</evidence>
<keyword evidence="16" id="KW-0473">Membrane attack complex</keyword>
<evidence type="ECO:0000256" key="13">
    <source>
        <dbReference type="ARBA" id="ARBA00022852"/>
    </source>
</evidence>
<dbReference type="GO" id="GO:0005576">
    <property type="term" value="C:extracellular region"/>
    <property type="evidence" value="ECO:0007669"/>
    <property type="project" value="UniProtKB-SubCell"/>
</dbReference>
<feature type="disulfide bond" evidence="25">
    <location>
        <begin position="146"/>
        <end position="161"/>
    </location>
</feature>
<evidence type="ECO:0000256" key="22">
    <source>
        <dbReference type="ARBA" id="ARBA00031383"/>
    </source>
</evidence>
<dbReference type="GO" id="GO:0044218">
    <property type="term" value="C:other organism cell membrane"/>
    <property type="evidence" value="ECO:0007669"/>
    <property type="project" value="UniProtKB-KW"/>
</dbReference>
<keyword evidence="7" id="KW-0245">EGF-like domain</keyword>
<dbReference type="Gene3D" id="2.20.100.10">
    <property type="entry name" value="Thrombospondin type-1 (TSP1) repeat"/>
    <property type="match status" value="2"/>
</dbReference>
<keyword evidence="28" id="KW-1185">Reference proteome</keyword>
<comment type="subcellular location">
    <subcellularLocation>
        <location evidence="2">Secreted</location>
    </subcellularLocation>
    <subcellularLocation>
        <location evidence="1">Target cell membrane</location>
        <topology evidence="1">Multi-pass membrane protein</topology>
    </subcellularLocation>
</comment>
<evidence type="ECO:0000256" key="20">
    <source>
        <dbReference type="ARBA" id="ARBA00023180"/>
    </source>
</evidence>
<dbReference type="GO" id="GO:0031640">
    <property type="term" value="P:killing of cells of another organism"/>
    <property type="evidence" value="ECO:0007669"/>
    <property type="project" value="UniProtKB-KW"/>
</dbReference>
<keyword evidence="5" id="KW-1134">Transmembrane beta strand</keyword>
<keyword evidence="12" id="KW-0677">Repeat</keyword>
<evidence type="ECO:0000256" key="3">
    <source>
        <dbReference type="ARBA" id="ARBA00009214"/>
    </source>
</evidence>
<proteinExistence type="inferred from homology"/>
<dbReference type="Gene3D" id="2.10.25.10">
    <property type="entry name" value="Laminin"/>
    <property type="match status" value="1"/>
</dbReference>
<keyword evidence="6" id="KW-0964">Secreted</keyword>
<dbReference type="SMART" id="SM00457">
    <property type="entry name" value="MACPF"/>
    <property type="match status" value="1"/>
</dbReference>